<feature type="domain" description="Arc-like DNA binding" evidence="1">
    <location>
        <begin position="64"/>
        <end position="106"/>
    </location>
</feature>
<dbReference type="Pfam" id="PF03869">
    <property type="entry name" value="Arc"/>
    <property type="match status" value="1"/>
</dbReference>
<evidence type="ECO:0000313" key="2">
    <source>
        <dbReference type="EMBL" id="QCI13086.1"/>
    </source>
</evidence>
<dbReference type="InterPro" id="IPR005569">
    <property type="entry name" value="Arc_DNA-bd_dom"/>
</dbReference>
<proteinExistence type="predicted"/>
<dbReference type="SUPFAM" id="SSF47598">
    <property type="entry name" value="Ribbon-helix-helix"/>
    <property type="match status" value="1"/>
</dbReference>
<dbReference type="InterPro" id="IPR010985">
    <property type="entry name" value="Ribbon_hlx_hlx"/>
</dbReference>
<dbReference type="EMBL" id="CP039371">
    <property type="protein sequence ID" value="QCI13086.1"/>
    <property type="molecule type" value="Genomic_DNA"/>
</dbReference>
<evidence type="ECO:0000313" key="3">
    <source>
        <dbReference type="Proteomes" id="UP000298551"/>
    </source>
</evidence>
<organism evidence="2 3">
    <name type="scientific">Pseudomonas putida</name>
    <name type="common">Arthrobacter siderocapsulatus</name>
    <dbReference type="NCBI Taxonomy" id="303"/>
    <lineage>
        <taxon>Bacteria</taxon>
        <taxon>Pseudomonadati</taxon>
        <taxon>Pseudomonadota</taxon>
        <taxon>Gammaproteobacteria</taxon>
        <taxon>Pseudomonadales</taxon>
        <taxon>Pseudomonadaceae</taxon>
        <taxon>Pseudomonas</taxon>
    </lineage>
</organism>
<sequence length="231" mass="25411">MIAIRRMLHGGRHVQLSRSKPALRRLDHPFTSRSVDMFAPKNPIAQQALANARTPQQPRPTYSSRTADKYVIRSSRALIDAVTSLGKVHGRSANSEVVAAVMESLAGRQRTIATRNILVARLGQPLADQVLANVKRVGIEPVKQPRFGNQVVIRLPDGVRMSIAEAVARSNRETGRFPSMLAYVNAAIVFWINIQRECDALLSACMAMDESLSLLSGLDARDLELIPDVPD</sequence>
<name>A0A4D6X8U1_PSEPU</name>
<dbReference type="Proteomes" id="UP000298551">
    <property type="component" value="Chromosome"/>
</dbReference>
<dbReference type="GO" id="GO:0003677">
    <property type="term" value="F:DNA binding"/>
    <property type="evidence" value="ECO:0007669"/>
    <property type="project" value="UniProtKB-KW"/>
</dbReference>
<dbReference type="Gene3D" id="1.10.1220.10">
    <property type="entry name" value="Met repressor-like"/>
    <property type="match status" value="1"/>
</dbReference>
<evidence type="ECO:0000259" key="1">
    <source>
        <dbReference type="Pfam" id="PF03869"/>
    </source>
</evidence>
<dbReference type="OrthoDB" id="7033200at2"/>
<dbReference type="GO" id="GO:0006355">
    <property type="term" value="P:regulation of DNA-templated transcription"/>
    <property type="evidence" value="ECO:0007669"/>
    <property type="project" value="InterPro"/>
</dbReference>
<keyword evidence="2" id="KW-0238">DNA-binding</keyword>
<reference evidence="3" key="1">
    <citation type="submission" date="2019-04" db="EMBL/GenBank/DDBJ databases">
        <title>Genome sequence of Pseudomonas putida 1290, an auxin catabolizing strain.</title>
        <authorList>
            <person name="Laird T.S."/>
            <person name="Leveau J.H.J."/>
        </authorList>
    </citation>
    <scope>NUCLEOTIDE SEQUENCE [LARGE SCALE GENOMIC DNA]</scope>
    <source>
        <strain evidence="3">1290</strain>
    </source>
</reference>
<protein>
    <submittedName>
        <fullName evidence="2">Arc family DNA-binding protein</fullName>
    </submittedName>
</protein>
<dbReference type="InterPro" id="IPR013321">
    <property type="entry name" value="Arc_rbn_hlx_hlx"/>
</dbReference>
<dbReference type="AlphaFoldDB" id="A0A4D6X8U1"/>
<gene>
    <name evidence="2" type="ORF">E6B08_17670</name>
</gene>
<accession>A0A4D6X8U1</accession>